<dbReference type="SUPFAM" id="SSF49503">
    <property type="entry name" value="Cupredoxins"/>
    <property type="match status" value="1"/>
</dbReference>
<dbReference type="AlphaFoldDB" id="A0A834W8R3"/>
<dbReference type="PANTHER" id="PTHR34662">
    <property type="entry name" value="OS04G0422700 PROTEIN"/>
    <property type="match status" value="1"/>
</dbReference>
<dbReference type="InterPro" id="IPR008972">
    <property type="entry name" value="Cupredoxin"/>
</dbReference>
<proteinExistence type="predicted"/>
<dbReference type="EMBL" id="JAAIUW010000010">
    <property type="protein sequence ID" value="KAF7812808.1"/>
    <property type="molecule type" value="Genomic_DNA"/>
</dbReference>
<dbReference type="Gene3D" id="2.60.40.420">
    <property type="entry name" value="Cupredoxins - blue copper proteins"/>
    <property type="match status" value="1"/>
</dbReference>
<reference evidence="2" key="1">
    <citation type="submission" date="2020-09" db="EMBL/GenBank/DDBJ databases">
        <title>Genome-Enabled Discovery of Anthraquinone Biosynthesis in Senna tora.</title>
        <authorList>
            <person name="Kang S.-H."/>
            <person name="Pandey R.P."/>
            <person name="Lee C.-M."/>
            <person name="Sim J.-S."/>
            <person name="Jeong J.-T."/>
            <person name="Choi B.-S."/>
            <person name="Jung M."/>
            <person name="Ginzburg D."/>
            <person name="Zhao K."/>
            <person name="Won S.Y."/>
            <person name="Oh T.-J."/>
            <person name="Yu Y."/>
            <person name="Kim N.-H."/>
            <person name="Lee O.R."/>
            <person name="Lee T.-H."/>
            <person name="Bashyal P."/>
            <person name="Kim T.-S."/>
            <person name="Lee W.-H."/>
            <person name="Kawkins C."/>
            <person name="Kim C.-K."/>
            <person name="Kim J.S."/>
            <person name="Ahn B.O."/>
            <person name="Rhee S.Y."/>
            <person name="Sohng J.K."/>
        </authorList>
    </citation>
    <scope>NUCLEOTIDE SEQUENCE</scope>
    <source>
        <tissue evidence="2">Leaf</tissue>
    </source>
</reference>
<protein>
    <submittedName>
        <fullName evidence="2">Early nodulin-like protein 1</fullName>
    </submittedName>
</protein>
<dbReference type="Proteomes" id="UP000634136">
    <property type="component" value="Unassembled WGS sequence"/>
</dbReference>
<sequence length="208" mass="22383">MEPPSGRILLFTLEIPSYKSGFSVFKHKQHHNLYIFQNQRAFNLCNFSQATLLTKPNATSFTWYPSRTGFFYFTFNDGSFKACEASQKLAVKVSKSESPPQSSTMAPDLSPTLVPAPAPATGGEVSPSPTFPWPFHPREAASPGPSTDKGGGVMPFINSNPAVPLPTGEVDSATIRPLPTSGAQGQVMIGIFGFQIALHSIALPLLLL</sequence>
<comment type="caution">
    <text evidence="2">The sequence shown here is derived from an EMBL/GenBank/DDBJ whole genome shotgun (WGS) entry which is preliminary data.</text>
</comment>
<gene>
    <name evidence="2" type="ORF">G2W53_033784</name>
</gene>
<dbReference type="PANTHER" id="PTHR34662:SF3">
    <property type="entry name" value="OS04G0422700 PROTEIN"/>
    <property type="match status" value="1"/>
</dbReference>
<evidence type="ECO:0000313" key="2">
    <source>
        <dbReference type="EMBL" id="KAF7812808.1"/>
    </source>
</evidence>
<evidence type="ECO:0000256" key="1">
    <source>
        <dbReference type="SAM" id="MobiDB-lite"/>
    </source>
</evidence>
<evidence type="ECO:0000313" key="3">
    <source>
        <dbReference type="Proteomes" id="UP000634136"/>
    </source>
</evidence>
<feature type="region of interest" description="Disordered" evidence="1">
    <location>
        <begin position="94"/>
        <end position="127"/>
    </location>
</feature>
<dbReference type="OrthoDB" id="10259572at2759"/>
<accession>A0A834W8R3</accession>
<organism evidence="2 3">
    <name type="scientific">Senna tora</name>
    <dbReference type="NCBI Taxonomy" id="362788"/>
    <lineage>
        <taxon>Eukaryota</taxon>
        <taxon>Viridiplantae</taxon>
        <taxon>Streptophyta</taxon>
        <taxon>Embryophyta</taxon>
        <taxon>Tracheophyta</taxon>
        <taxon>Spermatophyta</taxon>
        <taxon>Magnoliopsida</taxon>
        <taxon>eudicotyledons</taxon>
        <taxon>Gunneridae</taxon>
        <taxon>Pentapetalae</taxon>
        <taxon>rosids</taxon>
        <taxon>fabids</taxon>
        <taxon>Fabales</taxon>
        <taxon>Fabaceae</taxon>
        <taxon>Caesalpinioideae</taxon>
        <taxon>Cassia clade</taxon>
        <taxon>Senna</taxon>
    </lineage>
</organism>
<feature type="compositionally biased region" description="Polar residues" evidence="1">
    <location>
        <begin position="96"/>
        <end position="105"/>
    </location>
</feature>
<keyword evidence="3" id="KW-1185">Reference proteome</keyword>
<name>A0A834W8R3_9FABA</name>